<evidence type="ECO:0000313" key="6">
    <source>
        <dbReference type="Proteomes" id="UP000515369"/>
    </source>
</evidence>
<dbReference type="Pfam" id="PF12833">
    <property type="entry name" value="HTH_18"/>
    <property type="match status" value="1"/>
</dbReference>
<gene>
    <name evidence="5" type="ORF">H3H32_33720</name>
</gene>
<dbReference type="InterPro" id="IPR018060">
    <property type="entry name" value="HTH_AraC"/>
</dbReference>
<sequence>MERTIIDIRSINELHQFYGYEKPKHPLVSIIDLSKTKKQVASGASLYRLHFYCVYFKTLKGALPYGRSYYDFDEATLLFTAPYQVVAPSADPTPEKGWGLFFHPDVLARTGLGKKINEYSFFNYASTEALHLSDAEKEVLEACLRHIELEYTRPIDKHTQTLIVTNIELLLNYCDRFYDRQFLTRANVNQDIIQQFEDLLNNYFTHESLTEIGLPDVTYFSAHLNLSPYYLSDVLNKYTGKTTQEHIHLKLVERAKLLLWSTDKSISSIAYDLGFNYPSHFTKLFKSKTGKSPKDFRNLN</sequence>
<dbReference type="SMART" id="SM00342">
    <property type="entry name" value="HTH_ARAC"/>
    <property type="match status" value="1"/>
</dbReference>
<dbReference type="InterPro" id="IPR009057">
    <property type="entry name" value="Homeodomain-like_sf"/>
</dbReference>
<dbReference type="RefSeq" id="WP_182460095.1">
    <property type="nucleotide sequence ID" value="NZ_CP059732.1"/>
</dbReference>
<evidence type="ECO:0000313" key="5">
    <source>
        <dbReference type="EMBL" id="QMW02801.1"/>
    </source>
</evidence>
<dbReference type="PANTHER" id="PTHR43280">
    <property type="entry name" value="ARAC-FAMILY TRANSCRIPTIONAL REGULATOR"/>
    <property type="match status" value="1"/>
</dbReference>
<dbReference type="EMBL" id="CP059732">
    <property type="protein sequence ID" value="QMW02801.1"/>
    <property type="molecule type" value="Genomic_DNA"/>
</dbReference>
<dbReference type="GO" id="GO:0043565">
    <property type="term" value="F:sequence-specific DNA binding"/>
    <property type="evidence" value="ECO:0007669"/>
    <property type="project" value="InterPro"/>
</dbReference>
<proteinExistence type="predicted"/>
<evidence type="ECO:0000256" key="3">
    <source>
        <dbReference type="ARBA" id="ARBA00023163"/>
    </source>
</evidence>
<dbReference type="SUPFAM" id="SSF46689">
    <property type="entry name" value="Homeodomain-like"/>
    <property type="match status" value="1"/>
</dbReference>
<evidence type="ECO:0000259" key="4">
    <source>
        <dbReference type="PROSITE" id="PS01124"/>
    </source>
</evidence>
<protein>
    <submittedName>
        <fullName evidence="5">AraC family transcriptional regulator</fullName>
    </submittedName>
</protein>
<accession>A0A7G5GVA9</accession>
<dbReference type="Gene3D" id="1.10.10.60">
    <property type="entry name" value="Homeodomain-like"/>
    <property type="match status" value="2"/>
</dbReference>
<organism evidence="5 6">
    <name type="scientific">Spirosoma foliorum</name>
    <dbReference type="NCBI Taxonomy" id="2710596"/>
    <lineage>
        <taxon>Bacteria</taxon>
        <taxon>Pseudomonadati</taxon>
        <taxon>Bacteroidota</taxon>
        <taxon>Cytophagia</taxon>
        <taxon>Cytophagales</taxon>
        <taxon>Cytophagaceae</taxon>
        <taxon>Spirosoma</taxon>
    </lineage>
</organism>
<dbReference type="PRINTS" id="PR00032">
    <property type="entry name" value="HTHARAC"/>
</dbReference>
<keyword evidence="3" id="KW-0804">Transcription</keyword>
<dbReference type="KEGG" id="sfol:H3H32_33720"/>
<keyword evidence="2" id="KW-0238">DNA-binding</keyword>
<reference evidence="5 6" key="1">
    <citation type="submission" date="2020-07" db="EMBL/GenBank/DDBJ databases">
        <title>Spirosoma foliorum sp. nov., isolated from the leaves on the Nejang mountain Korea, Republic of.</title>
        <authorList>
            <person name="Ho H."/>
            <person name="Lee Y.-J."/>
            <person name="Nurcahyanto D.-A."/>
            <person name="Kim S.-G."/>
        </authorList>
    </citation>
    <scope>NUCLEOTIDE SEQUENCE [LARGE SCALE GENOMIC DNA]</scope>
    <source>
        <strain evidence="5 6">PL0136</strain>
    </source>
</reference>
<dbReference type="PANTHER" id="PTHR43280:SF32">
    <property type="entry name" value="TRANSCRIPTIONAL REGULATORY PROTEIN"/>
    <property type="match status" value="1"/>
</dbReference>
<dbReference type="InterPro" id="IPR020449">
    <property type="entry name" value="Tscrpt_reg_AraC-type_HTH"/>
</dbReference>
<dbReference type="Proteomes" id="UP000515369">
    <property type="component" value="Chromosome"/>
</dbReference>
<evidence type="ECO:0000256" key="1">
    <source>
        <dbReference type="ARBA" id="ARBA00023015"/>
    </source>
</evidence>
<keyword evidence="1" id="KW-0805">Transcription regulation</keyword>
<dbReference type="GO" id="GO:0003700">
    <property type="term" value="F:DNA-binding transcription factor activity"/>
    <property type="evidence" value="ECO:0007669"/>
    <property type="project" value="InterPro"/>
</dbReference>
<evidence type="ECO:0000256" key="2">
    <source>
        <dbReference type="ARBA" id="ARBA00023125"/>
    </source>
</evidence>
<feature type="domain" description="HTH araC/xylS-type" evidence="4">
    <location>
        <begin position="194"/>
        <end position="299"/>
    </location>
</feature>
<name>A0A7G5GVA9_9BACT</name>
<dbReference type="PROSITE" id="PS01124">
    <property type="entry name" value="HTH_ARAC_FAMILY_2"/>
    <property type="match status" value="1"/>
</dbReference>
<dbReference type="AlphaFoldDB" id="A0A7G5GVA9"/>
<keyword evidence="6" id="KW-1185">Reference proteome</keyword>